<feature type="region of interest" description="Disordered" evidence="1">
    <location>
        <begin position="73"/>
        <end position="132"/>
    </location>
</feature>
<dbReference type="RefSeq" id="WP_187740465.1">
    <property type="nucleotide sequence ID" value="NZ_CP060825.1"/>
</dbReference>
<dbReference type="EMBL" id="CP060825">
    <property type="protein sequence ID" value="QNP63303.1"/>
    <property type="molecule type" value="Genomic_DNA"/>
</dbReference>
<organism evidence="3 4">
    <name type="scientific">Streptomyces genisteinicus</name>
    <dbReference type="NCBI Taxonomy" id="2768068"/>
    <lineage>
        <taxon>Bacteria</taxon>
        <taxon>Bacillati</taxon>
        <taxon>Actinomycetota</taxon>
        <taxon>Actinomycetes</taxon>
        <taxon>Kitasatosporales</taxon>
        <taxon>Streptomycetaceae</taxon>
        <taxon>Streptomyces</taxon>
    </lineage>
</organism>
<dbReference type="AlphaFoldDB" id="A0A7H0HRY7"/>
<gene>
    <name evidence="3" type="ORF">IAG43_10390</name>
</gene>
<feature type="domain" description="Amphi-Trp" evidence="2">
    <location>
        <begin position="5"/>
        <end position="80"/>
    </location>
</feature>
<evidence type="ECO:0000259" key="2">
    <source>
        <dbReference type="Pfam" id="PF20068"/>
    </source>
</evidence>
<evidence type="ECO:0000313" key="4">
    <source>
        <dbReference type="Proteomes" id="UP000516230"/>
    </source>
</evidence>
<keyword evidence="4" id="KW-1185">Reference proteome</keyword>
<feature type="compositionally biased region" description="Basic residues" evidence="1">
    <location>
        <begin position="122"/>
        <end position="132"/>
    </location>
</feature>
<evidence type="ECO:0000256" key="1">
    <source>
        <dbReference type="SAM" id="MobiDB-lite"/>
    </source>
</evidence>
<dbReference type="Pfam" id="PF20068">
    <property type="entry name" value="Amphi-Trp"/>
    <property type="match status" value="1"/>
</dbReference>
<sequence length="132" mass="13852">MKDLAYEQKGSLSRLEAADRLAALAAALREGGEADLEWGPGRLTLRIPEELHSEIEVEVEDGEIELEIEFRWPAGGSRRAAAPERAAREEEDGSAGGGAAPRRRSSAAARSARGTAGAARSKGAKRASGKSG</sequence>
<dbReference type="Proteomes" id="UP000516230">
    <property type="component" value="Chromosome"/>
</dbReference>
<accession>A0A7H0HRY7</accession>
<reference evidence="3 4" key="1">
    <citation type="submission" date="2020-08" db="EMBL/GenBank/DDBJ databases">
        <title>A novel species.</title>
        <authorList>
            <person name="Gao J."/>
        </authorList>
    </citation>
    <scope>NUCLEOTIDE SEQUENCE [LARGE SCALE GENOMIC DNA]</scope>
    <source>
        <strain evidence="3 4">CRPJ-33</strain>
    </source>
</reference>
<dbReference type="InterPro" id="IPR027598">
    <property type="entry name" value="Amphi-Trp_dom"/>
</dbReference>
<feature type="compositionally biased region" description="Low complexity" evidence="1">
    <location>
        <begin position="106"/>
        <end position="121"/>
    </location>
</feature>
<name>A0A7H0HRY7_9ACTN</name>
<proteinExistence type="predicted"/>
<evidence type="ECO:0000313" key="3">
    <source>
        <dbReference type="EMBL" id="QNP63303.1"/>
    </source>
</evidence>
<protein>
    <submittedName>
        <fullName evidence="3">Amphi-Trp domain-containing protein</fullName>
    </submittedName>
</protein>
<dbReference type="KEGG" id="sgj:IAG43_10390"/>
<dbReference type="NCBIfam" id="TIGR04354">
    <property type="entry name" value="amphi-Trp"/>
    <property type="match status" value="1"/>
</dbReference>